<protein>
    <recommendedName>
        <fullName evidence="2">Schizont-infected cell agglutination extracellular alpha domain-containing protein</fullName>
    </recommendedName>
</protein>
<evidence type="ECO:0000313" key="4">
    <source>
        <dbReference type="Proteomes" id="UP001295444"/>
    </source>
</evidence>
<evidence type="ECO:0000256" key="1">
    <source>
        <dbReference type="SAM" id="Coils"/>
    </source>
</evidence>
<name>A0AAD1RCU4_PELCU</name>
<dbReference type="Pfam" id="PF12887">
    <property type="entry name" value="SICA_alpha"/>
    <property type="match status" value="1"/>
</dbReference>
<keyword evidence="4" id="KW-1185">Reference proteome</keyword>
<keyword evidence="1" id="KW-0175">Coiled coil</keyword>
<accession>A0AAD1RCU4</accession>
<organism evidence="3 4">
    <name type="scientific">Pelobates cultripes</name>
    <name type="common">Western spadefoot toad</name>
    <dbReference type="NCBI Taxonomy" id="61616"/>
    <lineage>
        <taxon>Eukaryota</taxon>
        <taxon>Metazoa</taxon>
        <taxon>Chordata</taxon>
        <taxon>Craniata</taxon>
        <taxon>Vertebrata</taxon>
        <taxon>Euteleostomi</taxon>
        <taxon>Amphibia</taxon>
        <taxon>Batrachia</taxon>
        <taxon>Anura</taxon>
        <taxon>Pelobatoidea</taxon>
        <taxon>Pelobatidae</taxon>
        <taxon>Pelobates</taxon>
    </lineage>
</organism>
<feature type="coiled-coil region" evidence="1">
    <location>
        <begin position="68"/>
        <end position="95"/>
    </location>
</feature>
<reference evidence="3" key="1">
    <citation type="submission" date="2022-03" db="EMBL/GenBank/DDBJ databases">
        <authorList>
            <person name="Alioto T."/>
            <person name="Alioto T."/>
            <person name="Gomez Garrido J."/>
        </authorList>
    </citation>
    <scope>NUCLEOTIDE SEQUENCE</scope>
</reference>
<sequence length="120" mass="13427">MPHSPASDGPAESELIENKSLHTMLQDLKASLRADFSQMATELCRNIHDEGGRTSNLKTKTEELCSAHNEVVDKLQRQEEEQAAMQQKMADMEDRSQRNNIRFCGIADTITAEAHLDNTA</sequence>
<gene>
    <name evidence="3" type="ORF">PECUL_23A062045</name>
</gene>
<evidence type="ECO:0000259" key="2">
    <source>
        <dbReference type="Pfam" id="PF12887"/>
    </source>
</evidence>
<evidence type="ECO:0000313" key="3">
    <source>
        <dbReference type="EMBL" id="CAH2248809.1"/>
    </source>
</evidence>
<feature type="domain" description="Schizont-infected cell agglutination extracellular alpha" evidence="2">
    <location>
        <begin position="19"/>
        <end position="93"/>
    </location>
</feature>
<dbReference type="AlphaFoldDB" id="A0AAD1RCU4"/>
<dbReference type="EMBL" id="OW240913">
    <property type="protein sequence ID" value="CAH2248809.1"/>
    <property type="molecule type" value="Genomic_DNA"/>
</dbReference>
<dbReference type="Proteomes" id="UP001295444">
    <property type="component" value="Chromosome 02"/>
</dbReference>
<dbReference type="InterPro" id="IPR024290">
    <property type="entry name" value="SICA_extracell_a"/>
</dbReference>
<proteinExistence type="predicted"/>